<protein>
    <submittedName>
        <fullName evidence="4">Oxidoreductase</fullName>
    </submittedName>
</protein>
<dbReference type="PANTHER" id="PTHR43377">
    <property type="entry name" value="BILIVERDIN REDUCTASE A"/>
    <property type="match status" value="1"/>
</dbReference>
<dbReference type="Proteomes" id="UP000031967">
    <property type="component" value="Unassembled WGS sequence"/>
</dbReference>
<dbReference type="SUPFAM" id="SSF55347">
    <property type="entry name" value="Glyceraldehyde-3-phosphate dehydrogenase-like, C-terminal domain"/>
    <property type="match status" value="1"/>
</dbReference>
<comment type="caution">
    <text evidence="4">The sequence shown here is derived from an EMBL/GenBank/DDBJ whole genome shotgun (WGS) entry which is preliminary data.</text>
</comment>
<proteinExistence type="inferred from homology"/>
<dbReference type="SUPFAM" id="SSF51735">
    <property type="entry name" value="NAD(P)-binding Rossmann-fold domains"/>
    <property type="match status" value="1"/>
</dbReference>
<dbReference type="InterPro" id="IPR036291">
    <property type="entry name" value="NAD(P)-bd_dom_sf"/>
</dbReference>
<comment type="similarity">
    <text evidence="1">Belongs to the Gfo/Idh/MocA family.</text>
</comment>
<dbReference type="InterPro" id="IPR000683">
    <property type="entry name" value="Gfo/Idh/MocA-like_OxRdtase_N"/>
</dbReference>
<evidence type="ECO:0000313" key="5">
    <source>
        <dbReference type="Proteomes" id="UP000031967"/>
    </source>
</evidence>
<gene>
    <name evidence="4" type="ORF">SD70_03570</name>
</gene>
<evidence type="ECO:0000313" key="4">
    <source>
        <dbReference type="EMBL" id="KIL41958.1"/>
    </source>
</evidence>
<keyword evidence="5" id="KW-1185">Reference proteome</keyword>
<accession>A0ABR5AM96</accession>
<reference evidence="4 5" key="1">
    <citation type="submission" date="2014-12" db="EMBL/GenBank/DDBJ databases">
        <title>Draft genome sequence of Paenibacillus kamchatkensis strain B-2647.</title>
        <authorList>
            <person name="Karlyshev A.V."/>
            <person name="Kudryashova E.B."/>
        </authorList>
    </citation>
    <scope>NUCLEOTIDE SEQUENCE [LARGE SCALE GENOMIC DNA]</scope>
    <source>
        <strain evidence="4 5">VKM B-2647</strain>
    </source>
</reference>
<dbReference type="Gene3D" id="3.30.360.10">
    <property type="entry name" value="Dihydrodipicolinate Reductase, domain 2"/>
    <property type="match status" value="1"/>
</dbReference>
<dbReference type="PANTHER" id="PTHR43377:SF2">
    <property type="entry name" value="BINDING ROSSMANN FOLD OXIDOREDUCTASE, PUTATIVE (AFU_ORTHOLOGUE AFUA_4G00560)-RELATED"/>
    <property type="match status" value="1"/>
</dbReference>
<dbReference type="Pfam" id="PF01408">
    <property type="entry name" value="GFO_IDH_MocA"/>
    <property type="match status" value="1"/>
</dbReference>
<feature type="domain" description="Gfo/Idh/MocA-like oxidoreductase C-terminal" evidence="3">
    <location>
        <begin position="138"/>
        <end position="403"/>
    </location>
</feature>
<dbReference type="InterPro" id="IPR004104">
    <property type="entry name" value="Gfo/Idh/MocA-like_OxRdtase_C"/>
</dbReference>
<evidence type="ECO:0000256" key="1">
    <source>
        <dbReference type="ARBA" id="ARBA00010928"/>
    </source>
</evidence>
<dbReference type="Gene3D" id="3.40.50.720">
    <property type="entry name" value="NAD(P)-binding Rossmann-like Domain"/>
    <property type="match status" value="1"/>
</dbReference>
<name>A0ABR5AM96_9BACL</name>
<dbReference type="Pfam" id="PF02894">
    <property type="entry name" value="GFO_IDH_MocA_C"/>
    <property type="match status" value="1"/>
</dbReference>
<feature type="domain" description="Gfo/Idh/MocA-like oxidoreductase N-terminal" evidence="2">
    <location>
        <begin position="3"/>
        <end position="124"/>
    </location>
</feature>
<evidence type="ECO:0000259" key="3">
    <source>
        <dbReference type="Pfam" id="PF02894"/>
    </source>
</evidence>
<dbReference type="InterPro" id="IPR051450">
    <property type="entry name" value="Gfo/Idh/MocA_Oxidoreductases"/>
</dbReference>
<evidence type="ECO:0000259" key="2">
    <source>
        <dbReference type="Pfam" id="PF01408"/>
    </source>
</evidence>
<sequence length="416" mass="47111">MIQAALIGAGSRGMFAYASYALKRPDEVQFVAVAEPNEEKRALFAKLHNIPPENQFSSWQELLAQPQLCEALLICTQDTQHFEPTMAALDKGYQILLEKPMSPDPLESLQMAEKAERLGRILTICHGMRYSTYYSTLKQLIDERIVGRLISIQWNENVGFWHQAHSFVRGNWRNSKESSPMILQKCCHDMDMLQWLVGGQCLKISSFGSLTHFTPANAPEGSTLRCTDGCQVEHECPYSALKLYYNDKDEWPAKVVALEPDREVRLKALQEGPYGRCVYHCDNDVVDHQVANLLFDNEVTVAFTMTAFTNEISRTFKIMGTAGEIRGNHKWNEIEIIHFSGKRQVIHPERVEGGHDGADTLIMRDFLRQVRSGTAGRTSAMESARSHLIAFAAEHSRLTGQTVIMENYINELKVTQ</sequence>
<dbReference type="RefSeq" id="WP_041045724.1">
    <property type="nucleotide sequence ID" value="NZ_JXAK01000004.1"/>
</dbReference>
<dbReference type="EMBL" id="JXAK01000004">
    <property type="protein sequence ID" value="KIL41958.1"/>
    <property type="molecule type" value="Genomic_DNA"/>
</dbReference>
<organism evidence="4 5">
    <name type="scientific">Gordoniibacillus kamchatkensis</name>
    <dbReference type="NCBI Taxonomy" id="1590651"/>
    <lineage>
        <taxon>Bacteria</taxon>
        <taxon>Bacillati</taxon>
        <taxon>Bacillota</taxon>
        <taxon>Bacilli</taxon>
        <taxon>Bacillales</taxon>
        <taxon>Paenibacillaceae</taxon>
        <taxon>Gordoniibacillus</taxon>
    </lineage>
</organism>